<evidence type="ECO:0008006" key="3">
    <source>
        <dbReference type="Google" id="ProtNLM"/>
    </source>
</evidence>
<dbReference type="AlphaFoldDB" id="A0A428Z8Y8"/>
<accession>A0A428Z8Y8</accession>
<reference evidence="1 2" key="1">
    <citation type="submission" date="2018-05" db="EMBL/GenBank/DDBJ databases">
        <title>Evolution of GPA BGCs.</title>
        <authorList>
            <person name="Waglechner N."/>
            <person name="Wright G.D."/>
        </authorList>
    </citation>
    <scope>NUCLEOTIDE SEQUENCE [LARGE SCALE GENOMIC DNA]</scope>
    <source>
        <strain evidence="1 2">A82846</strain>
    </source>
</reference>
<dbReference type="SUPFAM" id="SSF48371">
    <property type="entry name" value="ARM repeat"/>
    <property type="match status" value="1"/>
</dbReference>
<dbReference type="EMBL" id="QHKI01000016">
    <property type="protein sequence ID" value="RSM84524.1"/>
    <property type="molecule type" value="Genomic_DNA"/>
</dbReference>
<dbReference type="InterPro" id="IPR016024">
    <property type="entry name" value="ARM-type_fold"/>
</dbReference>
<dbReference type="Proteomes" id="UP000287547">
    <property type="component" value="Unassembled WGS sequence"/>
</dbReference>
<name>A0A428Z8Y8_KIBAR</name>
<organism evidence="1 2">
    <name type="scientific">Kibdelosporangium aridum</name>
    <dbReference type="NCBI Taxonomy" id="2030"/>
    <lineage>
        <taxon>Bacteria</taxon>
        <taxon>Bacillati</taxon>
        <taxon>Actinomycetota</taxon>
        <taxon>Actinomycetes</taxon>
        <taxon>Pseudonocardiales</taxon>
        <taxon>Pseudonocardiaceae</taxon>
        <taxon>Kibdelosporangium</taxon>
    </lineage>
</organism>
<comment type="caution">
    <text evidence="1">The sequence shown here is derived from an EMBL/GenBank/DDBJ whole genome shotgun (WGS) entry which is preliminary data.</text>
</comment>
<gene>
    <name evidence="1" type="ORF">DMH04_20580</name>
</gene>
<protein>
    <recommendedName>
        <fullName evidence="3">HEAT repeat domain-containing protein</fullName>
    </recommendedName>
</protein>
<proteinExistence type="predicted"/>
<sequence>MKNAGMSYAERRKQITERAPHTDLAAVWDEDPDLALDMAEVVNHLPTLHRGLTSQVVDLQKRVAASSSLPRLDPRVVAEALPDLPMDVRRLLFRRIRAKRMTTLADVLLPSVHDVWGADESARLLPVCSRPVVEEWLPKLEHVVSMSAIAKRYPDLMLAKAEAELPEADRDAWWARHLSAVDELIPQDPAAVLDLIERYGPSVHMPFSQAKSAYLARVDAGRFINQLHDRTYRLSRPAYRALIEANPPELVWLGCQDALPVLRAMPPSRREAFWDAVNADKDMSQADIGFQTMRALPRTRRADEARRMRAIALTKGQETKANLLAQFLPYDEAHETLTKLTYAGEATDRQLGYGLLIACAAKDFRLGELLPWLADRLKRDQDPVRLGAFRALAAASPRAFGEARELSQIATDAFNARDLSTDSTDALLRLCFRLVAHNESPVALGIVEALWKRDGWTALPRLDRMLRRGQEHVIYRVLAPVIAEHAGWTIYYPALILIASLGRRAWHMPDLLEPLWAAITEGADDDARSAIRYLLADPRTRSERTARILEIEPSAVFLPQVMSVVQSTRTDLLDIVFGEPPQGRFAPSDVQRVPLGMRQTHRWLPAQRDRYAQLLESVADSDHARWIRASAIRTLGTVRGHNAVRYLSAEDELIAQAALAVLPFHEDPVEALRLLQERASSGTRGQAELTAMYTIRGCARRTAPSKLAASLVVQSGPVTVRKELVRLVSDFRLPDAIGLLHEAWHVDNQHRDVRAAIAYQALSWLDDARAWELLRAAITGPREVATQTLRVQPHAVPEQHRRGIAALIHEVALGTDDRLRGEALAHLGSWLTWYPETLPVLSNAIIDLDERAVWRDAVRGLGQWMWRPEVWDATIEVLRALAEMTGPDAEADRDQPALQRIRLVFEQLFPIASWPRHMREFLGQATGPLVGFEVIRRELVQLWLAVIEFEADEDTDAVADLRIVDDLVAGRPTLASNVGWRLSPLHWDADLALTAARTVRNGHLALRILAVGGPHFGWPEGWRALLRELRRHPDADVRDAAMQIMTASE</sequence>
<evidence type="ECO:0000313" key="2">
    <source>
        <dbReference type="Proteomes" id="UP000287547"/>
    </source>
</evidence>
<evidence type="ECO:0000313" key="1">
    <source>
        <dbReference type="EMBL" id="RSM84524.1"/>
    </source>
</evidence>